<proteinExistence type="predicted"/>
<feature type="domain" description="Flavin reductase like" evidence="1">
    <location>
        <begin position="11"/>
        <end position="115"/>
    </location>
</feature>
<evidence type="ECO:0000259" key="1">
    <source>
        <dbReference type="Pfam" id="PF01613"/>
    </source>
</evidence>
<accession>A0A6G1L7J5</accession>
<dbReference type="Gene3D" id="2.30.110.10">
    <property type="entry name" value="Electron Transport, Fmn-binding Protein, Chain A"/>
    <property type="match status" value="1"/>
</dbReference>
<evidence type="ECO:0000313" key="3">
    <source>
        <dbReference type="Proteomes" id="UP000799436"/>
    </source>
</evidence>
<name>A0A6G1L7J5_9PEZI</name>
<dbReference type="Proteomes" id="UP000799436">
    <property type="component" value="Unassembled WGS sequence"/>
</dbReference>
<protein>
    <recommendedName>
        <fullName evidence="1">Flavin reductase like domain-containing protein</fullName>
    </recommendedName>
</protein>
<dbReference type="PANTHER" id="PTHR43812:SF2">
    <property type="entry name" value="FLAVIN REDUCTASE LIKE DOMAIN-CONTAINING PROTEIN"/>
    <property type="match status" value="1"/>
</dbReference>
<dbReference type="PANTHER" id="PTHR43812">
    <property type="entry name" value="BLR2425 PROTEIN"/>
    <property type="match status" value="1"/>
</dbReference>
<feature type="non-terminal residue" evidence="2">
    <location>
        <position position="174"/>
    </location>
</feature>
<gene>
    <name evidence="2" type="ORF">EJ03DRAFT_294680</name>
</gene>
<sequence>MFSSNQDLHQNRKDTVVNAETSGHFCWNMATYALREAVNASAEWLTPDVDEFAVARLEKEPARLVDCSMVKASPIKFECQYHSTLRLPGTPPMGTADIVIGRVIAVHIAEAVLTDGMVDLGKVQPIARCGYHQYARITGESLFEMVIPGDPKQLVGLEGSASGNRELGAAGEGE</sequence>
<dbReference type="AlphaFoldDB" id="A0A6G1L7J5"/>
<dbReference type="GO" id="GO:0010181">
    <property type="term" value="F:FMN binding"/>
    <property type="evidence" value="ECO:0007669"/>
    <property type="project" value="InterPro"/>
</dbReference>
<dbReference type="InterPro" id="IPR012349">
    <property type="entry name" value="Split_barrel_FMN-bd"/>
</dbReference>
<keyword evidence="3" id="KW-1185">Reference proteome</keyword>
<dbReference type="OrthoDB" id="298012at2759"/>
<reference evidence="2" key="1">
    <citation type="journal article" date="2020" name="Stud. Mycol.">
        <title>101 Dothideomycetes genomes: a test case for predicting lifestyles and emergence of pathogens.</title>
        <authorList>
            <person name="Haridas S."/>
            <person name="Albert R."/>
            <person name="Binder M."/>
            <person name="Bloem J."/>
            <person name="Labutti K."/>
            <person name="Salamov A."/>
            <person name="Andreopoulos B."/>
            <person name="Baker S."/>
            <person name="Barry K."/>
            <person name="Bills G."/>
            <person name="Bluhm B."/>
            <person name="Cannon C."/>
            <person name="Castanera R."/>
            <person name="Culley D."/>
            <person name="Daum C."/>
            <person name="Ezra D."/>
            <person name="Gonzalez J."/>
            <person name="Henrissat B."/>
            <person name="Kuo A."/>
            <person name="Liang C."/>
            <person name="Lipzen A."/>
            <person name="Lutzoni F."/>
            <person name="Magnuson J."/>
            <person name="Mondo S."/>
            <person name="Nolan M."/>
            <person name="Ohm R."/>
            <person name="Pangilinan J."/>
            <person name="Park H.-J."/>
            <person name="Ramirez L."/>
            <person name="Alfaro M."/>
            <person name="Sun H."/>
            <person name="Tritt A."/>
            <person name="Yoshinaga Y."/>
            <person name="Zwiers L.-H."/>
            <person name="Turgeon B."/>
            <person name="Goodwin S."/>
            <person name="Spatafora J."/>
            <person name="Crous P."/>
            <person name="Grigoriev I."/>
        </authorList>
    </citation>
    <scope>NUCLEOTIDE SEQUENCE</scope>
    <source>
        <strain evidence="2">CBS 116005</strain>
    </source>
</reference>
<dbReference type="InterPro" id="IPR002563">
    <property type="entry name" value="Flavin_Rdtase-like_dom"/>
</dbReference>
<organism evidence="2 3">
    <name type="scientific">Teratosphaeria nubilosa</name>
    <dbReference type="NCBI Taxonomy" id="161662"/>
    <lineage>
        <taxon>Eukaryota</taxon>
        <taxon>Fungi</taxon>
        <taxon>Dikarya</taxon>
        <taxon>Ascomycota</taxon>
        <taxon>Pezizomycotina</taxon>
        <taxon>Dothideomycetes</taxon>
        <taxon>Dothideomycetidae</taxon>
        <taxon>Mycosphaerellales</taxon>
        <taxon>Teratosphaeriaceae</taxon>
        <taxon>Teratosphaeria</taxon>
    </lineage>
</organism>
<dbReference type="EMBL" id="ML995844">
    <property type="protein sequence ID" value="KAF2768398.1"/>
    <property type="molecule type" value="Genomic_DNA"/>
</dbReference>
<dbReference type="Pfam" id="PF01613">
    <property type="entry name" value="Flavin_Reduct"/>
    <property type="match status" value="1"/>
</dbReference>
<evidence type="ECO:0000313" key="2">
    <source>
        <dbReference type="EMBL" id="KAF2768398.1"/>
    </source>
</evidence>
<dbReference type="SUPFAM" id="SSF50475">
    <property type="entry name" value="FMN-binding split barrel"/>
    <property type="match status" value="1"/>
</dbReference>